<keyword evidence="1" id="KW-0472">Membrane</keyword>
<dbReference type="EMBL" id="CP144749">
    <property type="protein sequence ID" value="WVZ74318.1"/>
    <property type="molecule type" value="Genomic_DNA"/>
</dbReference>
<proteinExistence type="predicted"/>
<keyword evidence="3" id="KW-1185">Reference proteome</keyword>
<dbReference type="InterPro" id="IPR053313">
    <property type="entry name" value="RGF"/>
</dbReference>
<evidence type="ECO:0000313" key="3">
    <source>
        <dbReference type="Proteomes" id="UP001341281"/>
    </source>
</evidence>
<protein>
    <submittedName>
        <fullName evidence="2">Uncharacterized protein</fullName>
    </submittedName>
</protein>
<sequence length="154" mass="16149">MFSLSSPQPLKVTSITALLVVFILTLYVTACEARHLRVHGKHCSTKLSSSQPMVVIDVGTADGKMGSSLTKDLVGSNIDASMCNEAAIVTKKKKEVASSGGVVRSGAIGKRSVLGVDGSYDEQVASNATTAYTPETLVAMDYLDAHPAPAVHNR</sequence>
<dbReference type="PANTHER" id="PTHR34961:SF1">
    <property type="entry name" value="ROOT MERISTEM GROWTH FACTOR 10"/>
    <property type="match status" value="1"/>
</dbReference>
<name>A0AAQ3TIE2_PASNO</name>
<accession>A0AAQ3TIE2</accession>
<dbReference type="PANTHER" id="PTHR34961">
    <property type="entry name" value="TRANSMEMBRANE PROTEIN"/>
    <property type="match status" value="1"/>
</dbReference>
<evidence type="ECO:0000256" key="1">
    <source>
        <dbReference type="SAM" id="Phobius"/>
    </source>
</evidence>
<reference evidence="2 3" key="1">
    <citation type="submission" date="2024-02" db="EMBL/GenBank/DDBJ databases">
        <title>High-quality chromosome-scale genome assembly of Pensacola bahiagrass (Paspalum notatum Flugge var. saurae).</title>
        <authorList>
            <person name="Vega J.M."/>
            <person name="Podio M."/>
            <person name="Orjuela J."/>
            <person name="Siena L.A."/>
            <person name="Pessino S.C."/>
            <person name="Combes M.C."/>
            <person name="Mariac C."/>
            <person name="Albertini E."/>
            <person name="Pupilli F."/>
            <person name="Ortiz J.P.A."/>
            <person name="Leblanc O."/>
        </authorList>
    </citation>
    <scope>NUCLEOTIDE SEQUENCE [LARGE SCALE GENOMIC DNA]</scope>
    <source>
        <strain evidence="2">R1</strain>
        <tissue evidence="2">Leaf</tissue>
    </source>
</reference>
<evidence type="ECO:0000313" key="2">
    <source>
        <dbReference type="EMBL" id="WVZ74318.1"/>
    </source>
</evidence>
<dbReference type="Proteomes" id="UP001341281">
    <property type="component" value="Chromosome 05"/>
</dbReference>
<keyword evidence="1" id="KW-0812">Transmembrane</keyword>
<dbReference type="AlphaFoldDB" id="A0AAQ3TIE2"/>
<organism evidence="2 3">
    <name type="scientific">Paspalum notatum var. saurae</name>
    <dbReference type="NCBI Taxonomy" id="547442"/>
    <lineage>
        <taxon>Eukaryota</taxon>
        <taxon>Viridiplantae</taxon>
        <taxon>Streptophyta</taxon>
        <taxon>Embryophyta</taxon>
        <taxon>Tracheophyta</taxon>
        <taxon>Spermatophyta</taxon>
        <taxon>Magnoliopsida</taxon>
        <taxon>Liliopsida</taxon>
        <taxon>Poales</taxon>
        <taxon>Poaceae</taxon>
        <taxon>PACMAD clade</taxon>
        <taxon>Panicoideae</taxon>
        <taxon>Andropogonodae</taxon>
        <taxon>Paspaleae</taxon>
        <taxon>Paspalinae</taxon>
        <taxon>Paspalum</taxon>
    </lineage>
</organism>
<keyword evidence="1" id="KW-1133">Transmembrane helix</keyword>
<gene>
    <name evidence="2" type="ORF">U9M48_022516</name>
</gene>
<feature type="transmembrane region" description="Helical" evidence="1">
    <location>
        <begin position="12"/>
        <end position="31"/>
    </location>
</feature>